<reference evidence="1 3" key="1">
    <citation type="submission" date="2016-10" db="EMBL/GenBank/DDBJ databases">
        <authorList>
            <person name="Varghese N."/>
            <person name="Submissions S."/>
        </authorList>
    </citation>
    <scope>NUCLEOTIDE SEQUENCE [LARGE SCALE GENOMIC DNA]</scope>
    <source>
        <strain evidence="1 3">DSM 19299</strain>
    </source>
</reference>
<reference evidence="2 4" key="2">
    <citation type="submission" date="2018-06" db="EMBL/GenBank/DDBJ databases">
        <authorList>
            <consortium name="Pathogen Informatics"/>
            <person name="Doyle S."/>
        </authorList>
    </citation>
    <scope>NUCLEOTIDE SEQUENCE [LARGE SCALE GENOMIC DNA]</scope>
    <source>
        <strain evidence="2 4">NCTC13492</strain>
    </source>
</reference>
<name>A0A2X2X1Z3_CHRJE</name>
<evidence type="ECO:0000313" key="3">
    <source>
        <dbReference type="Proteomes" id="UP000199426"/>
    </source>
</evidence>
<keyword evidence="3" id="KW-1185">Reference proteome</keyword>
<dbReference type="Proteomes" id="UP000251670">
    <property type="component" value="Unassembled WGS sequence"/>
</dbReference>
<accession>A0A2X2X1Z3</accession>
<dbReference type="EMBL" id="UAWB01000005">
    <property type="protein sequence ID" value="SQB44601.1"/>
    <property type="molecule type" value="Genomic_DNA"/>
</dbReference>
<evidence type="ECO:0000313" key="4">
    <source>
        <dbReference type="Proteomes" id="UP000251670"/>
    </source>
</evidence>
<protein>
    <submittedName>
        <fullName evidence="2">Uncharacterized protein</fullName>
    </submittedName>
</protein>
<dbReference type="Proteomes" id="UP000199426">
    <property type="component" value="Unassembled WGS sequence"/>
</dbReference>
<proteinExistence type="predicted"/>
<organism evidence="2 4">
    <name type="scientific">Chryseobacterium jejuense</name>
    <dbReference type="NCBI Taxonomy" id="445960"/>
    <lineage>
        <taxon>Bacteria</taxon>
        <taxon>Pseudomonadati</taxon>
        <taxon>Bacteroidota</taxon>
        <taxon>Flavobacteriia</taxon>
        <taxon>Flavobacteriales</taxon>
        <taxon>Weeksellaceae</taxon>
        <taxon>Chryseobacterium group</taxon>
        <taxon>Chryseobacterium</taxon>
    </lineage>
</organism>
<dbReference type="EMBL" id="FNEG01000001">
    <property type="protein sequence ID" value="SDI28539.1"/>
    <property type="molecule type" value="Genomic_DNA"/>
</dbReference>
<gene>
    <name evidence="2" type="ORF">NCTC13492_02489</name>
    <name evidence="1" type="ORF">SAMN05421542_0715</name>
</gene>
<sequence length="69" mass="8305">MIKEERYYDSGWPYIVHYIYPEELVDKAMFCTVEVFRFSLCYEKKAFVLAEISYKMLKSLLCLALCMLQ</sequence>
<evidence type="ECO:0000313" key="1">
    <source>
        <dbReference type="EMBL" id="SDI28539.1"/>
    </source>
</evidence>
<evidence type="ECO:0000313" key="2">
    <source>
        <dbReference type="EMBL" id="SQB44601.1"/>
    </source>
</evidence>
<dbReference type="AlphaFoldDB" id="A0A2X2X1Z3"/>